<accession>A0AAW0ZGA9</accession>
<dbReference type="EMBL" id="JAWNGG020000216">
    <property type="protein sequence ID" value="KAK9296354.1"/>
    <property type="molecule type" value="Genomic_DNA"/>
</dbReference>
<evidence type="ECO:0000256" key="1">
    <source>
        <dbReference type="SAM" id="MobiDB-lite"/>
    </source>
</evidence>
<dbReference type="Proteomes" id="UP001432146">
    <property type="component" value="Unassembled WGS sequence"/>
</dbReference>
<proteinExistence type="predicted"/>
<feature type="compositionally biased region" description="Basic and acidic residues" evidence="1">
    <location>
        <begin position="1"/>
        <end position="11"/>
    </location>
</feature>
<feature type="compositionally biased region" description="Basic and acidic residues" evidence="1">
    <location>
        <begin position="44"/>
        <end position="58"/>
    </location>
</feature>
<feature type="region of interest" description="Disordered" evidence="1">
    <location>
        <begin position="1"/>
        <end position="88"/>
    </location>
</feature>
<sequence>MAQRGFLRDDPQGCGGAASIETSGWLTGGATPIAFRSPPARHSIPRERAREREREKSMYIRHGRGTSYGCLSESVRPPPLGVEKDQKT</sequence>
<gene>
    <name evidence="2" type="ORF">QLX08_009608</name>
</gene>
<name>A0AAW0ZGA9_9HYME</name>
<protein>
    <submittedName>
        <fullName evidence="2">Uncharacterized protein</fullName>
    </submittedName>
</protein>
<comment type="caution">
    <text evidence="2">The sequence shown here is derived from an EMBL/GenBank/DDBJ whole genome shotgun (WGS) entry which is preliminary data.</text>
</comment>
<dbReference type="AlphaFoldDB" id="A0AAW0ZGA9"/>
<evidence type="ECO:0000313" key="3">
    <source>
        <dbReference type="Proteomes" id="UP001432146"/>
    </source>
</evidence>
<reference evidence="2 3" key="1">
    <citation type="submission" date="2024-05" db="EMBL/GenBank/DDBJ databases">
        <title>The nuclear and mitochondrial genome assemblies of Tetragonisca angustula (Apidae: Meliponini), a tiny yet remarkable pollinator in the Neotropics.</title>
        <authorList>
            <person name="Ferrari R."/>
            <person name="Ricardo P.C."/>
            <person name="Dias F.C."/>
            <person name="Araujo N.S."/>
            <person name="Soares D.O."/>
            <person name="Zhou Q.-S."/>
            <person name="Zhu C.-D."/>
            <person name="Coutinho L."/>
            <person name="Airas M.C."/>
            <person name="Batista T.M."/>
        </authorList>
    </citation>
    <scope>NUCLEOTIDE SEQUENCE [LARGE SCALE GENOMIC DNA]</scope>
    <source>
        <strain evidence="2">ASF017062</strain>
        <tissue evidence="2">Abdomen</tissue>
    </source>
</reference>
<evidence type="ECO:0000313" key="2">
    <source>
        <dbReference type="EMBL" id="KAK9296354.1"/>
    </source>
</evidence>
<keyword evidence="3" id="KW-1185">Reference proteome</keyword>
<organism evidence="2 3">
    <name type="scientific">Tetragonisca angustula</name>
    <dbReference type="NCBI Taxonomy" id="166442"/>
    <lineage>
        <taxon>Eukaryota</taxon>
        <taxon>Metazoa</taxon>
        <taxon>Ecdysozoa</taxon>
        <taxon>Arthropoda</taxon>
        <taxon>Hexapoda</taxon>
        <taxon>Insecta</taxon>
        <taxon>Pterygota</taxon>
        <taxon>Neoptera</taxon>
        <taxon>Endopterygota</taxon>
        <taxon>Hymenoptera</taxon>
        <taxon>Apocrita</taxon>
        <taxon>Aculeata</taxon>
        <taxon>Apoidea</taxon>
        <taxon>Anthophila</taxon>
        <taxon>Apidae</taxon>
        <taxon>Tetragonisca</taxon>
    </lineage>
</organism>